<reference evidence="1 2" key="1">
    <citation type="journal article" date="2016" name="Nat. Commun.">
        <title>Thousands of microbial genomes shed light on interconnected biogeochemical processes in an aquifer system.</title>
        <authorList>
            <person name="Anantharaman K."/>
            <person name="Brown C.T."/>
            <person name="Hug L.A."/>
            <person name="Sharon I."/>
            <person name="Castelle C.J."/>
            <person name="Probst A.J."/>
            <person name="Thomas B.C."/>
            <person name="Singh A."/>
            <person name="Wilkins M.J."/>
            <person name="Karaoz U."/>
            <person name="Brodie E.L."/>
            <person name="Williams K.H."/>
            <person name="Hubbard S.S."/>
            <person name="Banfield J.F."/>
        </authorList>
    </citation>
    <scope>NUCLEOTIDE SEQUENCE [LARGE SCALE GENOMIC DNA]</scope>
</reference>
<protein>
    <recommendedName>
        <fullName evidence="3">EfeO-type cupredoxin-like domain-containing protein</fullName>
    </recommendedName>
</protein>
<proteinExistence type="predicted"/>
<dbReference type="EMBL" id="MHLO01000011">
    <property type="protein sequence ID" value="OGZ12925.1"/>
    <property type="molecule type" value="Genomic_DNA"/>
</dbReference>
<dbReference type="Gene3D" id="2.60.40.420">
    <property type="entry name" value="Cupredoxins - blue copper proteins"/>
    <property type="match status" value="1"/>
</dbReference>
<dbReference type="STRING" id="1798664.A3C93_01030"/>
<dbReference type="Proteomes" id="UP000178636">
    <property type="component" value="Unassembled WGS sequence"/>
</dbReference>
<evidence type="ECO:0008006" key="3">
    <source>
        <dbReference type="Google" id="ProtNLM"/>
    </source>
</evidence>
<dbReference type="InterPro" id="IPR008972">
    <property type="entry name" value="Cupredoxin"/>
</dbReference>
<evidence type="ECO:0000313" key="1">
    <source>
        <dbReference type="EMBL" id="OGZ12925.1"/>
    </source>
</evidence>
<dbReference type="AlphaFoldDB" id="A0A1G2DGZ5"/>
<accession>A0A1G2DGZ5</accession>
<sequence>MNKYLILLIVLVGLVGGGIVYRKFLLPDSQKPVDTGIVREVTVKILKNTWSFDPEVIDADLGDTLKMKFINEDDYDHGLGIDAYGVSQRIPARTTVDIPQFVVSKAGDFQFYCSVSCGEGIVQSGVYKDTKRSHFNQIGTICVHKTPGDRVCMNSGPTAETLKASEEAALKNAPSPNAPIAPTP</sequence>
<comment type="caution">
    <text evidence="1">The sequence shown here is derived from an EMBL/GenBank/DDBJ whole genome shotgun (WGS) entry which is preliminary data.</text>
</comment>
<name>A0A1G2DGZ5_9BACT</name>
<gene>
    <name evidence="1" type="ORF">A3C93_01030</name>
</gene>
<evidence type="ECO:0000313" key="2">
    <source>
        <dbReference type="Proteomes" id="UP000178636"/>
    </source>
</evidence>
<organism evidence="1 2">
    <name type="scientific">Candidatus Lloydbacteria bacterium RIFCSPHIGHO2_02_FULL_54_17</name>
    <dbReference type="NCBI Taxonomy" id="1798664"/>
    <lineage>
        <taxon>Bacteria</taxon>
        <taxon>Candidatus Lloydiibacteriota</taxon>
    </lineage>
</organism>
<dbReference type="SUPFAM" id="SSF49503">
    <property type="entry name" value="Cupredoxins"/>
    <property type="match status" value="1"/>
</dbReference>